<reference evidence="2" key="1">
    <citation type="journal article" date="2023" name="Nat. Plants">
        <title>Single-cell RNA sequencing provides a high-resolution roadmap for understanding the multicellular compartmentation of specialized metabolism.</title>
        <authorList>
            <person name="Sun S."/>
            <person name="Shen X."/>
            <person name="Li Y."/>
            <person name="Li Y."/>
            <person name="Wang S."/>
            <person name="Li R."/>
            <person name="Zhang H."/>
            <person name="Shen G."/>
            <person name="Guo B."/>
            <person name="Wei J."/>
            <person name="Xu J."/>
            <person name="St-Pierre B."/>
            <person name="Chen S."/>
            <person name="Sun C."/>
        </authorList>
    </citation>
    <scope>NUCLEOTIDE SEQUENCE [LARGE SCALE GENOMIC DNA]</scope>
</reference>
<keyword evidence="2" id="KW-1185">Reference proteome</keyword>
<protein>
    <submittedName>
        <fullName evidence="1">Uncharacterized protein</fullName>
    </submittedName>
</protein>
<dbReference type="EMBL" id="CM044705">
    <property type="protein sequence ID" value="KAI5663922.1"/>
    <property type="molecule type" value="Genomic_DNA"/>
</dbReference>
<evidence type="ECO:0000313" key="1">
    <source>
        <dbReference type="EMBL" id="KAI5663922.1"/>
    </source>
</evidence>
<organism evidence="1 2">
    <name type="scientific">Catharanthus roseus</name>
    <name type="common">Madagascar periwinkle</name>
    <name type="synonym">Vinca rosea</name>
    <dbReference type="NCBI Taxonomy" id="4058"/>
    <lineage>
        <taxon>Eukaryota</taxon>
        <taxon>Viridiplantae</taxon>
        <taxon>Streptophyta</taxon>
        <taxon>Embryophyta</taxon>
        <taxon>Tracheophyta</taxon>
        <taxon>Spermatophyta</taxon>
        <taxon>Magnoliopsida</taxon>
        <taxon>eudicotyledons</taxon>
        <taxon>Gunneridae</taxon>
        <taxon>Pentapetalae</taxon>
        <taxon>asterids</taxon>
        <taxon>lamiids</taxon>
        <taxon>Gentianales</taxon>
        <taxon>Apocynaceae</taxon>
        <taxon>Rauvolfioideae</taxon>
        <taxon>Vinceae</taxon>
        <taxon>Catharanthinae</taxon>
        <taxon>Catharanthus</taxon>
    </lineage>
</organism>
<dbReference type="Proteomes" id="UP001060085">
    <property type="component" value="Linkage Group LG05"/>
</dbReference>
<evidence type="ECO:0000313" key="2">
    <source>
        <dbReference type="Proteomes" id="UP001060085"/>
    </source>
</evidence>
<sequence length="128" mass="14336">MALKSKYREFEEADTLPLVAGSPLPSPVGFSWEILGVHLPIKPVRPNLPSPVGFPLECGAAKSSIDVLHEEVILGRIWIQFDKQKRIHIKVVSKQPPIKGNFVFCWKRQDGEPILIKANKSLNTSEIK</sequence>
<accession>A0ACC0ATZ7</accession>
<name>A0ACC0ATZ7_CATRO</name>
<comment type="caution">
    <text evidence="1">The sequence shown here is derived from an EMBL/GenBank/DDBJ whole genome shotgun (WGS) entry which is preliminary data.</text>
</comment>
<proteinExistence type="predicted"/>
<gene>
    <name evidence="1" type="ORF">M9H77_23245</name>
</gene>